<feature type="compositionally biased region" description="Basic and acidic residues" evidence="1">
    <location>
        <begin position="220"/>
        <end position="236"/>
    </location>
</feature>
<feature type="region of interest" description="Disordered" evidence="1">
    <location>
        <begin position="833"/>
        <end position="855"/>
    </location>
</feature>
<feature type="compositionally biased region" description="Basic and acidic residues" evidence="1">
    <location>
        <begin position="300"/>
        <end position="313"/>
    </location>
</feature>
<proteinExistence type="predicted"/>
<feature type="region of interest" description="Disordered" evidence="1">
    <location>
        <begin position="1"/>
        <end position="21"/>
    </location>
</feature>
<evidence type="ECO:0000313" key="2">
    <source>
        <dbReference type="EMBL" id="KAJ4350042.1"/>
    </source>
</evidence>
<feature type="compositionally biased region" description="Polar residues" evidence="1">
    <location>
        <begin position="684"/>
        <end position="709"/>
    </location>
</feature>
<dbReference type="EMBL" id="JAPEUX010000006">
    <property type="protein sequence ID" value="KAJ4350042.1"/>
    <property type="molecule type" value="Genomic_DNA"/>
</dbReference>
<dbReference type="AlphaFoldDB" id="A0A9W8XHZ8"/>
<feature type="compositionally biased region" description="Basic and acidic residues" evidence="1">
    <location>
        <begin position="836"/>
        <end position="846"/>
    </location>
</feature>
<feature type="compositionally biased region" description="Basic and acidic residues" evidence="1">
    <location>
        <begin position="327"/>
        <end position="338"/>
    </location>
</feature>
<feature type="region of interest" description="Disordered" evidence="1">
    <location>
        <begin position="291"/>
        <end position="349"/>
    </location>
</feature>
<evidence type="ECO:0000313" key="3">
    <source>
        <dbReference type="Proteomes" id="UP001140513"/>
    </source>
</evidence>
<feature type="compositionally biased region" description="Low complexity" evidence="1">
    <location>
        <begin position="179"/>
        <end position="190"/>
    </location>
</feature>
<feature type="region of interest" description="Disordered" evidence="1">
    <location>
        <begin position="445"/>
        <end position="468"/>
    </location>
</feature>
<feature type="compositionally biased region" description="Polar residues" evidence="1">
    <location>
        <begin position="524"/>
        <end position="534"/>
    </location>
</feature>
<feature type="region of interest" description="Disordered" evidence="1">
    <location>
        <begin position="484"/>
        <end position="605"/>
    </location>
</feature>
<sequence length="855" mass="92928">MEGARFRALDINSAGQPASPALSTLVLPTPAVVRPLTLQASVVGDAKMDGYDKENATREIVRSDTPVVLETEGKHQSRSPAKSSTQIETRQSTPTRMFPLGPAAAPKNPRKNSQSHNGFHATNRPSINSPRSRPSKRPSSPLKRTPAPGKNERFETTPTGFRYTIELPESKIVPKKDSGTTPSKSKTSTPVKGFARMDSTSKTNSPERAISPSKSRSISPRKELLQTRAASPEKKSVGTGVDQAEPTPKAHKKRDSVKLTKTNCVHAGTPTVEVTKGDMWTGVQFRSPFTSETSSSVEMQVKETEASEGERRLGMNGVSSSPVSMESQEKSTPIKEKASVPSRKQSIPTNFGEMLRNSSQNLLHTRSSLFDEVPDKKQSTSPTILEKARRKSEIVTESLLGVIAKPNFHGDSLTEDVVAPVVKDFANEANDRTNKVVMEEARTRVHKSQTDRRVSFANTPRTPTGTPPALIAAMEADMDGIRNSLRRSLGDGDAAAPRGPDLTRWLGSSTNDKSKSLPDLSLSTDATNVGNTPRRSLHERMAAAKQNILSRSSSRSKKTAPSPLPLRTVSKTERKEHFHSRLPRLSPTKPKTQLRVPGTIPQAPRTSPFEVAKAAPLTPSRVPAMASHRARYTRETQDRGENVGFASSEDIAKQVEEWNSISQQPETKPAVRAPQPKSVAKTPIKTTARVTTTPRSNPTFMSPTATSNAKLEKRKETKSYTPPGSPATPGMLPRSPRQAHLFASKPTPSPAKKKLSPLKNPKIRALTAAAPRTPLPRNKGDVRGMNRGALRTPSKEMGNKLDAEIDAHLEREALAGRVFTPSGQRISDLLARRRKSGELRSGEDANKVVNPKGTG</sequence>
<feature type="compositionally biased region" description="Low complexity" evidence="1">
    <location>
        <begin position="122"/>
        <end position="146"/>
    </location>
</feature>
<feature type="region of interest" description="Disordered" evidence="1">
    <location>
        <begin position="632"/>
        <end position="799"/>
    </location>
</feature>
<feature type="compositionally biased region" description="Polar residues" evidence="1">
    <location>
        <begin position="317"/>
        <end position="326"/>
    </location>
</feature>
<feature type="compositionally biased region" description="Low complexity" evidence="1">
    <location>
        <begin position="757"/>
        <end position="777"/>
    </location>
</feature>
<feature type="compositionally biased region" description="Polar residues" evidence="1">
    <location>
        <begin position="657"/>
        <end position="666"/>
    </location>
</feature>
<dbReference type="Proteomes" id="UP001140513">
    <property type="component" value="Unassembled WGS sequence"/>
</dbReference>
<feature type="compositionally biased region" description="Basic and acidic residues" evidence="1">
    <location>
        <begin position="445"/>
        <end position="454"/>
    </location>
</feature>
<keyword evidence="3" id="KW-1185">Reference proteome</keyword>
<feature type="region of interest" description="Disordered" evidence="1">
    <location>
        <begin position="54"/>
        <end position="257"/>
    </location>
</feature>
<dbReference type="GeneID" id="80912193"/>
<reference evidence="2" key="1">
    <citation type="submission" date="2022-10" db="EMBL/GenBank/DDBJ databases">
        <title>Tapping the CABI collections for fungal endophytes: first genome assemblies for Collariella, Neodidymelliopsis, Ascochyta clinopodiicola, Didymella pomorum, Didymosphaeria variabile, Neocosmospora piperis and Neocucurbitaria cava.</title>
        <authorList>
            <person name="Hill R."/>
        </authorList>
    </citation>
    <scope>NUCLEOTIDE SEQUENCE</scope>
    <source>
        <strain evidence="2">IMI 356815</strain>
    </source>
</reference>
<name>A0A9W8XHZ8_9PLEO</name>
<feature type="compositionally biased region" description="Basic and acidic residues" evidence="1">
    <location>
        <begin position="168"/>
        <end position="178"/>
    </location>
</feature>
<accession>A0A9W8XHZ8</accession>
<comment type="caution">
    <text evidence="2">The sequence shown here is derived from an EMBL/GenBank/DDBJ whole genome shotgun (WGS) entry which is preliminary data.</text>
</comment>
<feature type="compositionally biased region" description="Basic and acidic residues" evidence="1">
    <location>
        <begin position="632"/>
        <end position="641"/>
    </location>
</feature>
<feature type="compositionally biased region" description="Polar residues" evidence="1">
    <location>
        <begin position="78"/>
        <end position="95"/>
    </location>
</feature>
<gene>
    <name evidence="2" type="ORF">N0V89_008663</name>
</gene>
<evidence type="ECO:0000256" key="1">
    <source>
        <dbReference type="SAM" id="MobiDB-lite"/>
    </source>
</evidence>
<protein>
    <submittedName>
        <fullName evidence="2">Uncharacterized protein</fullName>
    </submittedName>
</protein>
<dbReference type="RefSeq" id="XP_056068972.1">
    <property type="nucleotide sequence ID" value="XM_056217416.1"/>
</dbReference>
<organism evidence="2 3">
    <name type="scientific">Didymosphaeria variabile</name>
    <dbReference type="NCBI Taxonomy" id="1932322"/>
    <lineage>
        <taxon>Eukaryota</taxon>
        <taxon>Fungi</taxon>
        <taxon>Dikarya</taxon>
        <taxon>Ascomycota</taxon>
        <taxon>Pezizomycotina</taxon>
        <taxon>Dothideomycetes</taxon>
        <taxon>Pleosporomycetidae</taxon>
        <taxon>Pleosporales</taxon>
        <taxon>Massarineae</taxon>
        <taxon>Didymosphaeriaceae</taxon>
        <taxon>Didymosphaeria</taxon>
    </lineage>
</organism>
<dbReference type="OrthoDB" id="3790379at2759"/>